<dbReference type="KEGG" id="ccjz:ccrud_12575"/>
<keyword evidence="2" id="KW-1185">Reference proteome</keyword>
<reference evidence="1 2" key="1">
    <citation type="submission" date="2016-05" db="EMBL/GenBank/DDBJ databases">
        <title>Complete genome sequence of Corynebacterium crudilactis, a new Corynebacterium species isolated from raw cow's milk.</title>
        <authorList>
            <person name="Christian R."/>
            <person name="Zimmermann J."/>
            <person name="Lipski A."/>
            <person name="Kalinowski J."/>
        </authorList>
    </citation>
    <scope>NUCLEOTIDE SEQUENCE [LARGE SCALE GENOMIC DNA]</scope>
    <source>
        <strain evidence="1 2">JZ16</strain>
    </source>
</reference>
<protein>
    <submittedName>
        <fullName evidence="1">Uncharacterized protein</fullName>
    </submittedName>
</protein>
<dbReference type="AlphaFoldDB" id="A0A172QXI1"/>
<dbReference type="EMBL" id="CP015622">
    <property type="protein sequence ID" value="ANE05417.1"/>
    <property type="molecule type" value="Genomic_DNA"/>
</dbReference>
<dbReference type="STRING" id="1652495.ccrud_12575"/>
<dbReference type="Proteomes" id="UP000076929">
    <property type="component" value="Chromosome"/>
</dbReference>
<gene>
    <name evidence="1" type="ORF">ccrud_12575</name>
</gene>
<evidence type="ECO:0000313" key="1">
    <source>
        <dbReference type="EMBL" id="ANE05417.1"/>
    </source>
</evidence>
<organism evidence="1 2">
    <name type="scientific">Corynebacterium crudilactis</name>
    <dbReference type="NCBI Taxonomy" id="1652495"/>
    <lineage>
        <taxon>Bacteria</taxon>
        <taxon>Bacillati</taxon>
        <taxon>Actinomycetota</taxon>
        <taxon>Actinomycetes</taxon>
        <taxon>Mycobacteriales</taxon>
        <taxon>Corynebacteriaceae</taxon>
        <taxon>Corynebacterium</taxon>
    </lineage>
</organism>
<proteinExistence type="predicted"/>
<sequence>MYLDINLPKRLFHRHIDYSSPALTCMPSHTATALSSADQTWRSLLIDANFRLNHHLSDMRTVSEQLLTIDEDLGQTLNTLH</sequence>
<accession>A0A172QXI1</accession>
<name>A0A172QXI1_9CORY</name>
<evidence type="ECO:0000313" key="2">
    <source>
        <dbReference type="Proteomes" id="UP000076929"/>
    </source>
</evidence>